<sequence length="68" mass="8015">MRNRTKHQSRWTPEEDAELRRRCEAGEYLIDMARVMGRSQESLRTRCNVLGIPCRSAPRQSRRQIAAE</sequence>
<organism evidence="1 2">
    <name type="scientific">Sphingomonas tabacisoli</name>
    <dbReference type="NCBI Taxonomy" id="2249466"/>
    <lineage>
        <taxon>Bacteria</taxon>
        <taxon>Pseudomonadati</taxon>
        <taxon>Pseudomonadota</taxon>
        <taxon>Alphaproteobacteria</taxon>
        <taxon>Sphingomonadales</taxon>
        <taxon>Sphingomonadaceae</taxon>
        <taxon>Sphingomonas</taxon>
    </lineage>
</organism>
<reference evidence="2" key="1">
    <citation type="journal article" date="2019" name="Int. J. Syst. Evol. Microbiol.">
        <title>The Global Catalogue of Microorganisms (GCM) 10K type strain sequencing project: providing services to taxonomists for standard genome sequencing and annotation.</title>
        <authorList>
            <consortium name="The Broad Institute Genomics Platform"/>
            <consortium name="The Broad Institute Genome Sequencing Center for Infectious Disease"/>
            <person name="Wu L."/>
            <person name="Ma J."/>
        </authorList>
    </citation>
    <scope>NUCLEOTIDE SEQUENCE [LARGE SCALE GENOMIC DNA]</scope>
    <source>
        <strain evidence="2">CGMCC 1.16275</strain>
    </source>
</reference>
<keyword evidence="2" id="KW-1185">Reference proteome</keyword>
<proteinExistence type="predicted"/>
<evidence type="ECO:0008006" key="3">
    <source>
        <dbReference type="Google" id="ProtNLM"/>
    </source>
</evidence>
<comment type="caution">
    <text evidence="1">The sequence shown here is derived from an EMBL/GenBank/DDBJ whole genome shotgun (WGS) entry which is preliminary data.</text>
</comment>
<dbReference type="RefSeq" id="WP_380888114.1">
    <property type="nucleotide sequence ID" value="NZ_JBHUDY010000001.1"/>
</dbReference>
<dbReference type="EMBL" id="JBHUDY010000001">
    <property type="protein sequence ID" value="MFD1611524.1"/>
    <property type="molecule type" value="Genomic_DNA"/>
</dbReference>
<gene>
    <name evidence="1" type="ORF">ACFSCW_06895</name>
</gene>
<evidence type="ECO:0000313" key="1">
    <source>
        <dbReference type="EMBL" id="MFD1611524.1"/>
    </source>
</evidence>
<evidence type="ECO:0000313" key="2">
    <source>
        <dbReference type="Proteomes" id="UP001597115"/>
    </source>
</evidence>
<accession>A0ABW4I3W3</accession>
<protein>
    <recommendedName>
        <fullName evidence="3">Myb-like domain-containing protein</fullName>
    </recommendedName>
</protein>
<dbReference type="Proteomes" id="UP001597115">
    <property type="component" value="Unassembled WGS sequence"/>
</dbReference>
<name>A0ABW4I3W3_9SPHN</name>